<dbReference type="EMBL" id="CP013200">
    <property type="protein sequence ID" value="ALO65207.1"/>
    <property type="molecule type" value="Genomic_DNA"/>
</dbReference>
<dbReference type="RefSeq" id="WP_062285378.1">
    <property type="nucleotide sequence ID" value="NZ_CP013200.1"/>
</dbReference>
<gene>
    <name evidence="1" type="ORF">AS189_00105</name>
    <name evidence="2" type="ORF">AS189_00270</name>
    <name evidence="3" type="ORF">AS189_06330</name>
    <name evidence="4" type="ORF">AS189_18475</name>
</gene>
<reference evidence="3 5" key="2">
    <citation type="journal article" date="2016" name="J. Biotechnol.">
        <title>Complete genome sequence of Arthrobacter alpinus ERGS4:06, a yellow pigmented bacterium tolerant to cold and radiations isolated from Sikkim Himalaya.</title>
        <authorList>
            <person name="Kumar R."/>
            <person name="Singh D."/>
            <person name="Swarnkar M.K."/>
            <person name="Singh A.K."/>
            <person name="Kumar S."/>
        </authorList>
    </citation>
    <scope>NUCLEOTIDE SEQUENCE [LARGE SCALE GENOMIC DNA]</scope>
    <source>
        <strain evidence="3 5">ERGS4:06</strain>
    </source>
</reference>
<evidence type="ECO:0000313" key="1">
    <source>
        <dbReference type="EMBL" id="ALO65179.1"/>
    </source>
</evidence>
<dbReference type="EMBL" id="CP013200">
    <property type="protein sequence ID" value="ALO66181.1"/>
    <property type="molecule type" value="Genomic_DNA"/>
</dbReference>
<organism evidence="3 5">
    <name type="scientific">Arthrobacter alpinus</name>
    <dbReference type="NCBI Taxonomy" id="656366"/>
    <lineage>
        <taxon>Bacteria</taxon>
        <taxon>Bacillati</taxon>
        <taxon>Actinomycetota</taxon>
        <taxon>Actinomycetes</taxon>
        <taxon>Micrococcales</taxon>
        <taxon>Micrococcaceae</taxon>
        <taxon>Arthrobacter</taxon>
    </lineage>
</organism>
<evidence type="ECO:0000313" key="2">
    <source>
        <dbReference type="EMBL" id="ALO65207.1"/>
    </source>
</evidence>
<evidence type="ECO:0000313" key="3">
    <source>
        <dbReference type="EMBL" id="ALO66181.1"/>
    </source>
</evidence>
<evidence type="ECO:0000313" key="5">
    <source>
        <dbReference type="Proteomes" id="UP000059574"/>
    </source>
</evidence>
<name>A0A0S2LXH7_9MICC</name>
<dbReference type="Proteomes" id="UP000059574">
    <property type="component" value="Chromosome"/>
</dbReference>
<dbReference type="EMBL" id="CP013200">
    <property type="protein sequence ID" value="ALO65179.1"/>
    <property type="molecule type" value="Genomic_DNA"/>
</dbReference>
<proteinExistence type="predicted"/>
<accession>A0A0S2LXH7</accession>
<dbReference type="OrthoDB" id="3837902at2"/>
<evidence type="ECO:0000313" key="4">
    <source>
        <dbReference type="EMBL" id="ALO68117.1"/>
    </source>
</evidence>
<dbReference type="AlphaFoldDB" id="A0A0S2LXH7"/>
<evidence type="ECO:0008006" key="6">
    <source>
        <dbReference type="Google" id="ProtNLM"/>
    </source>
</evidence>
<protein>
    <recommendedName>
        <fullName evidence="6">Transposase</fullName>
    </recommendedName>
</protein>
<sequence length="134" mass="15365">MAVDNKGFTREEIREFVHEYYLQPRGSRKEWLASKSISDWIFRRWRTMVVEGDIDRGLIPREHGGMVPTNSELSAFEKARAKEIAAHRVEVEKFQKRIAELEGVNSALGKAIGLLHELNVPESDTTPTSDQKRS</sequence>
<dbReference type="EMBL" id="CP013200">
    <property type="protein sequence ID" value="ALO68117.1"/>
    <property type="molecule type" value="Genomic_DNA"/>
</dbReference>
<reference evidence="5" key="1">
    <citation type="submission" date="2015-11" db="EMBL/GenBank/DDBJ databases">
        <authorList>
            <person name="Kumar R."/>
            <person name="Singh D."/>
            <person name="Swarnkar M.K."/>
            <person name="Singh A.K."/>
            <person name="Kumar S."/>
        </authorList>
    </citation>
    <scope>NUCLEOTIDE SEQUENCE [LARGE SCALE GENOMIC DNA]</scope>
    <source>
        <strain evidence="5">ERGS4:06</strain>
    </source>
</reference>